<protein>
    <submittedName>
        <fullName evidence="2">Uncharacterized protein</fullName>
    </submittedName>
</protein>
<evidence type="ECO:0000313" key="3">
    <source>
        <dbReference type="Proteomes" id="UP001199106"/>
    </source>
</evidence>
<keyword evidence="3" id="KW-1185">Reference proteome</keyword>
<name>A0AAD4FKP3_9PLEO</name>
<proteinExistence type="predicted"/>
<dbReference type="EMBL" id="JAANER010000005">
    <property type="protein sequence ID" value="KAG9189139.1"/>
    <property type="molecule type" value="Genomic_DNA"/>
</dbReference>
<evidence type="ECO:0000256" key="1">
    <source>
        <dbReference type="SAM" id="MobiDB-lite"/>
    </source>
</evidence>
<organism evidence="2 3">
    <name type="scientific">Alternaria panax</name>
    <dbReference type="NCBI Taxonomy" id="48097"/>
    <lineage>
        <taxon>Eukaryota</taxon>
        <taxon>Fungi</taxon>
        <taxon>Dikarya</taxon>
        <taxon>Ascomycota</taxon>
        <taxon>Pezizomycotina</taxon>
        <taxon>Dothideomycetes</taxon>
        <taxon>Pleosporomycetidae</taxon>
        <taxon>Pleosporales</taxon>
        <taxon>Pleosporineae</taxon>
        <taxon>Pleosporaceae</taxon>
        <taxon>Alternaria</taxon>
        <taxon>Alternaria sect. Panax</taxon>
    </lineage>
</organism>
<sequence length="123" mass="13611">MPRMKPTTQTESLADVAESRSGSQHVKLRMPIEASTSSTQKEAPKPQSEEDIAANIQKAVEPSSIEQTTTIADNDTSGAIRAQHNYQDHQHQQQSRQAPLLERSCQIGALGGDQQLHIREYHP</sequence>
<accession>A0AAD4FKP3</accession>
<gene>
    <name evidence="2" type="ORF">G6011_06007</name>
</gene>
<dbReference type="AlphaFoldDB" id="A0AAD4FKP3"/>
<evidence type="ECO:0000313" key="2">
    <source>
        <dbReference type="EMBL" id="KAG9189139.1"/>
    </source>
</evidence>
<comment type="caution">
    <text evidence="2">The sequence shown here is derived from an EMBL/GenBank/DDBJ whole genome shotgun (WGS) entry which is preliminary data.</text>
</comment>
<reference evidence="2" key="1">
    <citation type="submission" date="2021-07" db="EMBL/GenBank/DDBJ databases">
        <title>Genome Resource of American Ginseng Black Spot Pathogen Alternaria panax.</title>
        <authorList>
            <person name="Qiu C."/>
            <person name="Wang W."/>
            <person name="Liu Z."/>
        </authorList>
    </citation>
    <scope>NUCLEOTIDE SEQUENCE</scope>
    <source>
        <strain evidence="2">BNCC115425</strain>
    </source>
</reference>
<feature type="region of interest" description="Disordered" evidence="1">
    <location>
        <begin position="1"/>
        <end position="50"/>
    </location>
</feature>
<dbReference type="Proteomes" id="UP001199106">
    <property type="component" value="Unassembled WGS sequence"/>
</dbReference>
<feature type="compositionally biased region" description="Polar residues" evidence="1">
    <location>
        <begin position="1"/>
        <end position="12"/>
    </location>
</feature>